<reference evidence="2" key="1">
    <citation type="submission" date="2017-11" db="EMBL/GenBank/DDBJ databases">
        <authorList>
            <person name="Zhu W."/>
        </authorList>
    </citation>
    <scope>NUCLEOTIDE SEQUENCE [LARGE SCALE GENOMIC DNA]</scope>
    <source>
        <strain evidence="2">CAU 1183</strain>
    </source>
</reference>
<sequence>MKNLLYILLFILLLSFVGCSNDKQATSSIFSFTQEEENDLQKIAYQFLEDLTQNEIISGEQATISGFKSGSEFVVFNKKNSETTTDIKEIQTILVTFATKDESTYESINVYLDEKGEKVLGFRTEDK</sequence>
<name>A0A3D8PTF6_9BACI</name>
<comment type="caution">
    <text evidence="1">The sequence shown here is derived from an EMBL/GenBank/DDBJ whole genome shotgun (WGS) entry which is preliminary data.</text>
</comment>
<organism evidence="1 2">
    <name type="scientific">Oceanobacillus arenosus</name>
    <dbReference type="NCBI Taxonomy" id="1229153"/>
    <lineage>
        <taxon>Bacteria</taxon>
        <taxon>Bacillati</taxon>
        <taxon>Bacillota</taxon>
        <taxon>Bacilli</taxon>
        <taxon>Bacillales</taxon>
        <taxon>Bacillaceae</taxon>
        <taxon>Oceanobacillus</taxon>
    </lineage>
</organism>
<dbReference type="OrthoDB" id="2890419at2"/>
<keyword evidence="2" id="KW-1185">Reference proteome</keyword>
<evidence type="ECO:0000313" key="1">
    <source>
        <dbReference type="EMBL" id="RDW19440.1"/>
    </source>
</evidence>
<dbReference type="EMBL" id="PIOC01000013">
    <property type="protein sequence ID" value="RDW19440.1"/>
    <property type="molecule type" value="Genomic_DNA"/>
</dbReference>
<gene>
    <name evidence="1" type="ORF">CWR48_08045</name>
</gene>
<dbReference type="Proteomes" id="UP000257143">
    <property type="component" value="Unassembled WGS sequence"/>
</dbReference>
<accession>A0A3D8PTF6</accession>
<dbReference type="AlphaFoldDB" id="A0A3D8PTF6"/>
<proteinExistence type="predicted"/>
<dbReference type="PROSITE" id="PS51257">
    <property type="entry name" value="PROKAR_LIPOPROTEIN"/>
    <property type="match status" value="1"/>
</dbReference>
<evidence type="ECO:0000313" key="2">
    <source>
        <dbReference type="Proteomes" id="UP000257143"/>
    </source>
</evidence>
<protein>
    <submittedName>
        <fullName evidence="1">Uncharacterized protein</fullName>
    </submittedName>
</protein>
<dbReference type="RefSeq" id="WP_115772730.1">
    <property type="nucleotide sequence ID" value="NZ_PIOC01000013.1"/>
</dbReference>